<dbReference type="Gene3D" id="1.10.630.10">
    <property type="entry name" value="Cytochrome P450"/>
    <property type="match status" value="1"/>
</dbReference>
<dbReference type="InterPro" id="IPR036396">
    <property type="entry name" value="Cyt_P450_sf"/>
</dbReference>
<keyword evidence="7" id="KW-0503">Monooxygenase</keyword>
<sequence>MAHDKATTKKVMPFGGGPRLCPGADLAKLEIAFFLHHLVLNYRWKTMADDFPLAYPYVEFKRGLLLEIEPIPDMAGIGNIET</sequence>
<dbReference type="SUPFAM" id="SSF48264">
    <property type="entry name" value="Cytochrome P450"/>
    <property type="match status" value="1"/>
</dbReference>
<keyword evidence="4 7" id="KW-0479">Metal-binding</keyword>
<comment type="subcellular location">
    <subcellularLocation>
        <location evidence="1">Membrane</location>
        <topology evidence="1">Single-pass membrane protein</topology>
    </subcellularLocation>
</comment>
<gene>
    <name evidence="8" type="ORF">V6N11_019881</name>
</gene>
<dbReference type="PANTHER" id="PTHR24286:SF159">
    <property type="entry name" value="CYTOCHROME P450, FAMILY 724, SUBFAMILY A, POLYPEPTIDE 1"/>
    <property type="match status" value="1"/>
</dbReference>
<protein>
    <recommendedName>
        <fullName evidence="10">Cytochrome P450</fullName>
    </recommendedName>
</protein>
<evidence type="ECO:0000313" key="8">
    <source>
        <dbReference type="EMBL" id="KAK8973226.1"/>
    </source>
</evidence>
<name>A0ABR2NAQ1_9ROSI</name>
<evidence type="ECO:0000256" key="3">
    <source>
        <dbReference type="ARBA" id="ARBA00022692"/>
    </source>
</evidence>
<evidence type="ECO:0000256" key="4">
    <source>
        <dbReference type="ARBA" id="ARBA00022723"/>
    </source>
</evidence>
<dbReference type="InterPro" id="IPR002401">
    <property type="entry name" value="Cyt_P450_E_grp-I"/>
</dbReference>
<evidence type="ECO:0008006" key="10">
    <source>
        <dbReference type="Google" id="ProtNLM"/>
    </source>
</evidence>
<evidence type="ECO:0000256" key="6">
    <source>
        <dbReference type="ARBA" id="ARBA00023004"/>
    </source>
</evidence>
<keyword evidence="3" id="KW-0812">Transmembrane</keyword>
<keyword evidence="5" id="KW-1133">Transmembrane helix</keyword>
<evidence type="ECO:0000256" key="7">
    <source>
        <dbReference type="RuleBase" id="RU000461"/>
    </source>
</evidence>
<keyword evidence="6 7" id="KW-0408">Iron</keyword>
<dbReference type="InterPro" id="IPR017972">
    <property type="entry name" value="Cyt_P450_CS"/>
</dbReference>
<reference evidence="8 9" key="1">
    <citation type="journal article" date="2024" name="G3 (Bethesda)">
        <title>Genome assembly of Hibiscus sabdariffa L. provides insights into metabolisms of medicinal natural products.</title>
        <authorList>
            <person name="Kim T."/>
        </authorList>
    </citation>
    <scope>NUCLEOTIDE SEQUENCE [LARGE SCALE GENOMIC DNA]</scope>
    <source>
        <strain evidence="8">TK-2024</strain>
        <tissue evidence="8">Old leaves</tissue>
    </source>
</reference>
<keyword evidence="5" id="KW-0472">Membrane</keyword>
<evidence type="ECO:0000313" key="9">
    <source>
        <dbReference type="Proteomes" id="UP001396334"/>
    </source>
</evidence>
<keyword evidence="9" id="KW-1185">Reference proteome</keyword>
<comment type="similarity">
    <text evidence="2 7">Belongs to the cytochrome P450 family.</text>
</comment>
<dbReference type="InterPro" id="IPR001128">
    <property type="entry name" value="Cyt_P450"/>
</dbReference>
<evidence type="ECO:0000256" key="5">
    <source>
        <dbReference type="ARBA" id="ARBA00022989"/>
    </source>
</evidence>
<evidence type="ECO:0000256" key="2">
    <source>
        <dbReference type="ARBA" id="ARBA00010617"/>
    </source>
</evidence>
<dbReference type="PROSITE" id="PS00086">
    <property type="entry name" value="CYTOCHROME_P450"/>
    <property type="match status" value="1"/>
</dbReference>
<evidence type="ECO:0000256" key="1">
    <source>
        <dbReference type="ARBA" id="ARBA00004167"/>
    </source>
</evidence>
<comment type="caution">
    <text evidence="8">The sequence shown here is derived from an EMBL/GenBank/DDBJ whole genome shotgun (WGS) entry which is preliminary data.</text>
</comment>
<dbReference type="PANTHER" id="PTHR24286">
    <property type="entry name" value="CYTOCHROME P450 26"/>
    <property type="match status" value="1"/>
</dbReference>
<dbReference type="PRINTS" id="PR00463">
    <property type="entry name" value="EP450I"/>
</dbReference>
<dbReference type="Proteomes" id="UP001396334">
    <property type="component" value="Unassembled WGS sequence"/>
</dbReference>
<proteinExistence type="inferred from homology"/>
<dbReference type="EMBL" id="JBBPBN010000190">
    <property type="protein sequence ID" value="KAK8973226.1"/>
    <property type="molecule type" value="Genomic_DNA"/>
</dbReference>
<accession>A0ABR2NAQ1</accession>
<organism evidence="8 9">
    <name type="scientific">Hibiscus sabdariffa</name>
    <name type="common">roselle</name>
    <dbReference type="NCBI Taxonomy" id="183260"/>
    <lineage>
        <taxon>Eukaryota</taxon>
        <taxon>Viridiplantae</taxon>
        <taxon>Streptophyta</taxon>
        <taxon>Embryophyta</taxon>
        <taxon>Tracheophyta</taxon>
        <taxon>Spermatophyta</taxon>
        <taxon>Magnoliopsida</taxon>
        <taxon>eudicotyledons</taxon>
        <taxon>Gunneridae</taxon>
        <taxon>Pentapetalae</taxon>
        <taxon>rosids</taxon>
        <taxon>malvids</taxon>
        <taxon>Malvales</taxon>
        <taxon>Malvaceae</taxon>
        <taxon>Malvoideae</taxon>
        <taxon>Hibiscus</taxon>
    </lineage>
</organism>
<dbReference type="Pfam" id="PF00067">
    <property type="entry name" value="p450"/>
    <property type="match status" value="1"/>
</dbReference>
<keyword evidence="7" id="KW-0560">Oxidoreductase</keyword>
<keyword evidence="7" id="KW-0349">Heme</keyword>